<name>A0A1B0CT25_LUTLO</name>
<protein>
    <submittedName>
        <fullName evidence="2">Uncharacterized protein</fullName>
    </submittedName>
</protein>
<sequence length="119" mass="12894">GEQPLNFSRSNLLSESFAAATTAAAAAKPFLDDVRSADSKEMQLKRFLCIFPLREGLLFSGVLDIFVAVICILMFTMELCRVINAAFGMAVMANFYTILGCIALIHGILHKIKIGAAHA</sequence>
<dbReference type="EnsemblMetazoa" id="LLOJ008024-RA">
    <property type="protein sequence ID" value="LLOJ008024-PA"/>
    <property type="gene ID" value="LLOJ008024"/>
</dbReference>
<accession>A0A1B0CT25</accession>
<feature type="transmembrane region" description="Helical" evidence="1">
    <location>
        <begin position="56"/>
        <end position="76"/>
    </location>
</feature>
<dbReference type="VEuPathDB" id="VectorBase:LLOJ008024"/>
<keyword evidence="1" id="KW-0472">Membrane</keyword>
<feature type="transmembrane region" description="Helical" evidence="1">
    <location>
        <begin position="82"/>
        <end position="105"/>
    </location>
</feature>
<keyword evidence="1" id="KW-0812">Transmembrane</keyword>
<organism evidence="2 3">
    <name type="scientific">Lutzomyia longipalpis</name>
    <name type="common">Sand fly</name>
    <dbReference type="NCBI Taxonomy" id="7200"/>
    <lineage>
        <taxon>Eukaryota</taxon>
        <taxon>Metazoa</taxon>
        <taxon>Ecdysozoa</taxon>
        <taxon>Arthropoda</taxon>
        <taxon>Hexapoda</taxon>
        <taxon>Insecta</taxon>
        <taxon>Pterygota</taxon>
        <taxon>Neoptera</taxon>
        <taxon>Endopterygota</taxon>
        <taxon>Diptera</taxon>
        <taxon>Nematocera</taxon>
        <taxon>Psychodoidea</taxon>
        <taxon>Psychodidae</taxon>
        <taxon>Lutzomyia</taxon>
        <taxon>Lutzomyia</taxon>
    </lineage>
</organism>
<evidence type="ECO:0000313" key="3">
    <source>
        <dbReference type="Proteomes" id="UP000092461"/>
    </source>
</evidence>
<keyword evidence="3" id="KW-1185">Reference proteome</keyword>
<proteinExistence type="predicted"/>
<evidence type="ECO:0000256" key="1">
    <source>
        <dbReference type="SAM" id="Phobius"/>
    </source>
</evidence>
<dbReference type="Proteomes" id="UP000092461">
    <property type="component" value="Unassembled WGS sequence"/>
</dbReference>
<reference evidence="2" key="1">
    <citation type="submission" date="2020-05" db="UniProtKB">
        <authorList>
            <consortium name="EnsemblMetazoa"/>
        </authorList>
    </citation>
    <scope>IDENTIFICATION</scope>
    <source>
        <strain evidence="2">Jacobina</strain>
    </source>
</reference>
<dbReference type="EMBL" id="AJWK01026951">
    <property type="status" value="NOT_ANNOTATED_CDS"/>
    <property type="molecule type" value="Genomic_DNA"/>
</dbReference>
<keyword evidence="1" id="KW-1133">Transmembrane helix</keyword>
<evidence type="ECO:0000313" key="2">
    <source>
        <dbReference type="EnsemblMetazoa" id="LLOJ008024-PA"/>
    </source>
</evidence>
<dbReference type="AlphaFoldDB" id="A0A1B0CT25"/>